<dbReference type="RefSeq" id="WP_094806807.1">
    <property type="nucleotide sequence ID" value="NZ_NEVT01000006.1"/>
</dbReference>
<evidence type="ECO:0000259" key="4">
    <source>
        <dbReference type="PROSITE" id="PS51077"/>
    </source>
</evidence>
<dbReference type="GO" id="GO:0003677">
    <property type="term" value="F:DNA binding"/>
    <property type="evidence" value="ECO:0007669"/>
    <property type="project" value="UniProtKB-KW"/>
</dbReference>
<dbReference type="Proteomes" id="UP000215633">
    <property type="component" value="Unassembled WGS sequence"/>
</dbReference>
<dbReference type="AlphaFoldDB" id="A0A261VRK4"/>
<keyword evidence="2" id="KW-0238">DNA-binding</keyword>
<dbReference type="GO" id="GO:0003700">
    <property type="term" value="F:DNA-binding transcription factor activity"/>
    <property type="evidence" value="ECO:0007669"/>
    <property type="project" value="TreeGrafter"/>
</dbReference>
<comment type="caution">
    <text evidence="6">The sequence shown here is derived from an EMBL/GenBank/DDBJ whole genome shotgun (WGS) entry which is preliminary data.</text>
</comment>
<dbReference type="PROSITE" id="PS51077">
    <property type="entry name" value="HTH_ICLR"/>
    <property type="match status" value="1"/>
</dbReference>
<dbReference type="SMART" id="SM00346">
    <property type="entry name" value="HTH_ICLR"/>
    <property type="match status" value="1"/>
</dbReference>
<gene>
    <name evidence="6" type="ORF">CAL24_11770</name>
</gene>
<dbReference type="InterPro" id="IPR029016">
    <property type="entry name" value="GAF-like_dom_sf"/>
</dbReference>
<dbReference type="InterPro" id="IPR014757">
    <property type="entry name" value="Tscrpt_reg_IclR_C"/>
</dbReference>
<dbReference type="PROSITE" id="PS51078">
    <property type="entry name" value="ICLR_ED"/>
    <property type="match status" value="1"/>
</dbReference>
<proteinExistence type="predicted"/>
<dbReference type="SUPFAM" id="SSF46785">
    <property type="entry name" value="Winged helix' DNA-binding domain"/>
    <property type="match status" value="1"/>
</dbReference>
<evidence type="ECO:0000256" key="3">
    <source>
        <dbReference type="ARBA" id="ARBA00023163"/>
    </source>
</evidence>
<dbReference type="InterPro" id="IPR005471">
    <property type="entry name" value="Tscrpt_reg_IclR_N"/>
</dbReference>
<protein>
    <submittedName>
        <fullName evidence="6">Transcriptional regulator</fullName>
    </submittedName>
</protein>
<feature type="domain" description="IclR-ED" evidence="5">
    <location>
        <begin position="69"/>
        <end position="251"/>
    </location>
</feature>
<dbReference type="Pfam" id="PF01614">
    <property type="entry name" value="IclR_C"/>
    <property type="match status" value="1"/>
</dbReference>
<evidence type="ECO:0000259" key="5">
    <source>
        <dbReference type="PROSITE" id="PS51078"/>
    </source>
</evidence>
<accession>A0A261VRK4</accession>
<keyword evidence="7" id="KW-1185">Reference proteome</keyword>
<reference evidence="7" key="1">
    <citation type="submission" date="2017-05" db="EMBL/GenBank/DDBJ databases">
        <title>Complete and WGS of Bordetella genogroups.</title>
        <authorList>
            <person name="Spilker T."/>
            <person name="Lipuma J."/>
        </authorList>
    </citation>
    <scope>NUCLEOTIDE SEQUENCE [LARGE SCALE GENOMIC DNA]</scope>
    <source>
        <strain evidence="7">AU8256</strain>
    </source>
</reference>
<evidence type="ECO:0000313" key="6">
    <source>
        <dbReference type="EMBL" id="OZI75873.1"/>
    </source>
</evidence>
<evidence type="ECO:0000256" key="2">
    <source>
        <dbReference type="ARBA" id="ARBA00023125"/>
    </source>
</evidence>
<dbReference type="InterPro" id="IPR050707">
    <property type="entry name" value="HTH_MetabolicPath_Reg"/>
</dbReference>
<dbReference type="SUPFAM" id="SSF55781">
    <property type="entry name" value="GAF domain-like"/>
    <property type="match status" value="1"/>
</dbReference>
<dbReference type="Gene3D" id="3.30.450.40">
    <property type="match status" value="1"/>
</dbReference>
<organism evidence="6 7">
    <name type="scientific">Bordetella genomosp. 2</name>
    <dbReference type="NCBI Taxonomy" id="1983456"/>
    <lineage>
        <taxon>Bacteria</taxon>
        <taxon>Pseudomonadati</taxon>
        <taxon>Pseudomonadota</taxon>
        <taxon>Betaproteobacteria</taxon>
        <taxon>Burkholderiales</taxon>
        <taxon>Alcaligenaceae</taxon>
        <taxon>Bordetella</taxon>
    </lineage>
</organism>
<evidence type="ECO:0000256" key="1">
    <source>
        <dbReference type="ARBA" id="ARBA00023015"/>
    </source>
</evidence>
<sequence>MSEEPGSAALRALALLEHVAQSEQPVSLAALTQATGLPKPTVLRILSRLVDAGMLLREPAGKSYVSGPRLAALARDTLLNSPLRAARRRILDSLVDQIGETCNCTMLDGDEVMYLDRVETAWPLRLNLQPGSRVPLHCTASGKLFLAYMRKEARTRLLAAAPLPRYTPNTLCDPAALERELRTVRKEGASFDREEFLVGIVCMAVPILQGRRAVAAVALHAPVARLNIEQAREWLPLMQEAAAALSGTYAPDT</sequence>
<dbReference type="PANTHER" id="PTHR30136">
    <property type="entry name" value="HELIX-TURN-HELIX TRANSCRIPTIONAL REGULATOR, ICLR FAMILY"/>
    <property type="match status" value="1"/>
</dbReference>
<keyword evidence="1" id="KW-0805">Transcription regulation</keyword>
<dbReference type="InterPro" id="IPR036390">
    <property type="entry name" value="WH_DNA-bd_sf"/>
</dbReference>
<name>A0A261VRK4_9BORD</name>
<dbReference type="GO" id="GO:0045892">
    <property type="term" value="P:negative regulation of DNA-templated transcription"/>
    <property type="evidence" value="ECO:0007669"/>
    <property type="project" value="TreeGrafter"/>
</dbReference>
<dbReference type="InterPro" id="IPR036388">
    <property type="entry name" value="WH-like_DNA-bd_sf"/>
</dbReference>
<dbReference type="EMBL" id="NEVT01000006">
    <property type="protein sequence ID" value="OZI75873.1"/>
    <property type="molecule type" value="Genomic_DNA"/>
</dbReference>
<dbReference type="PANTHER" id="PTHR30136:SF24">
    <property type="entry name" value="HTH-TYPE TRANSCRIPTIONAL REPRESSOR ALLR"/>
    <property type="match status" value="1"/>
</dbReference>
<evidence type="ECO:0000313" key="7">
    <source>
        <dbReference type="Proteomes" id="UP000215633"/>
    </source>
</evidence>
<dbReference type="Pfam" id="PF09339">
    <property type="entry name" value="HTH_IclR"/>
    <property type="match status" value="1"/>
</dbReference>
<feature type="domain" description="HTH iclR-type" evidence="4">
    <location>
        <begin position="6"/>
        <end position="68"/>
    </location>
</feature>
<dbReference type="Gene3D" id="1.10.10.10">
    <property type="entry name" value="Winged helix-like DNA-binding domain superfamily/Winged helix DNA-binding domain"/>
    <property type="match status" value="1"/>
</dbReference>
<keyword evidence="3" id="KW-0804">Transcription</keyword>